<sequence length="864" mass="95340">MERTGNIDVICPTTKFALTPSTDVHFYCTYSIPVTIADSARHSLEAHSLCQEAAEENNQHSFFQTAGKLWNPPLFSSNAINRLTQHSTRTHRRSLTETVTALCDEMTAFVPEAPGSPPGLTGSKSSKSSSYRSSFSGTEGILSDITHFEDIGLDNEEHHALQQNLYRMEKPLRPLPRNASTTTNGPRSNGAPMATMRELTNVGNKLPYPYPRLQGPIKSHGPTHSLSLPKGAGLRRGLRSPSTPSLAITAMSNRNRSRSPSPNNTPPIERHTAVPTRPIRQGSPPTPMKKPPARRGSWQPSRKSVKELEAEYDDLDEDLPDDASLWNVPLSPRPPTERSPISATTSPKLSPRTSPERSNYLRSALSPTSNQPPKTAPPLTAKSPLSQNMVSPPASPRKKPIRGASTGGMPDHFGFLATRTKSWNVALSELSEDAKSLTEAFETNAVIAEQKLEDAVQNGQTAARPSIEQLPRSKTSPVTLPPLRMNNVLIDPLPISKEKERVLSRTRPSWLPPKSQKEEKKHLKEYQRMMEFSLEAERRKAAIIADSQCAKDDTKSALLRIWEEHVLPNWDQVIREPRTRELWWRGVAPKSRAQVWQKAIGNDLALTEITYSRALQRARDVEARLAKSDTEELGNEKAWFDAIRRDVKVTFPELNIFQPGGPLHGDLVDVLMAYSMYRSDVGYSHGTHLIAALLVLTLPTPTATFLSLCNLLNRPLPLAFLTGDPSATAKAYQLTDGLLSHKLPHLYTHLFSAAPAGLGLTAHEVLEPMMRTLFLGPGNGLGVDVAARVWDVMAFDGDGVLIRTAVAVLGALEGKLYGGKEEVLEQLGWRGGRGKGSWDVGHEEDFMARVRSAGKEERDKNKKM</sequence>
<feature type="region of interest" description="Disordered" evidence="1">
    <location>
        <begin position="317"/>
        <end position="413"/>
    </location>
</feature>
<feature type="compositionally biased region" description="Low complexity" evidence="1">
    <location>
        <begin position="118"/>
        <end position="133"/>
    </location>
</feature>
<feature type="domain" description="Rab-GAP TBC" evidence="2">
    <location>
        <begin position="586"/>
        <end position="797"/>
    </location>
</feature>
<protein>
    <recommendedName>
        <fullName evidence="2">Rab-GAP TBC domain-containing protein</fullName>
    </recommendedName>
</protein>
<dbReference type="EMBL" id="JBEFKJ010000004">
    <property type="protein sequence ID" value="KAL2046144.1"/>
    <property type="molecule type" value="Genomic_DNA"/>
</dbReference>
<feature type="region of interest" description="Disordered" evidence="1">
    <location>
        <begin position="110"/>
        <end position="133"/>
    </location>
</feature>
<dbReference type="SMART" id="SM00164">
    <property type="entry name" value="TBC"/>
    <property type="match status" value="1"/>
</dbReference>
<evidence type="ECO:0000313" key="4">
    <source>
        <dbReference type="Proteomes" id="UP001590950"/>
    </source>
</evidence>
<dbReference type="SUPFAM" id="SSF47923">
    <property type="entry name" value="Ypt/Rab-GAP domain of gyp1p"/>
    <property type="match status" value="1"/>
</dbReference>
<dbReference type="Pfam" id="PF00566">
    <property type="entry name" value="RabGAP-TBC"/>
    <property type="match status" value="1"/>
</dbReference>
<dbReference type="Proteomes" id="UP001590950">
    <property type="component" value="Unassembled WGS sequence"/>
</dbReference>
<evidence type="ECO:0000313" key="3">
    <source>
        <dbReference type="EMBL" id="KAL2046144.1"/>
    </source>
</evidence>
<feature type="compositionally biased region" description="Polar residues" evidence="1">
    <location>
        <begin position="178"/>
        <end position="187"/>
    </location>
</feature>
<evidence type="ECO:0000259" key="2">
    <source>
        <dbReference type="PROSITE" id="PS50086"/>
    </source>
</evidence>
<dbReference type="Gene3D" id="1.10.472.80">
    <property type="entry name" value="Ypt/Rab-GAP domain of gyp1p, domain 3"/>
    <property type="match status" value="1"/>
</dbReference>
<gene>
    <name evidence="3" type="ORF">N7G274_001591</name>
</gene>
<accession>A0ABR4AN82</accession>
<feature type="compositionally biased region" description="Low complexity" evidence="1">
    <location>
        <begin position="252"/>
        <end position="262"/>
    </location>
</feature>
<proteinExistence type="predicted"/>
<dbReference type="Gene3D" id="1.10.10.750">
    <property type="entry name" value="Ypt/Rab-GAP domain of gyp1p, domain 1"/>
    <property type="match status" value="1"/>
</dbReference>
<evidence type="ECO:0000256" key="1">
    <source>
        <dbReference type="SAM" id="MobiDB-lite"/>
    </source>
</evidence>
<dbReference type="InterPro" id="IPR000195">
    <property type="entry name" value="Rab-GAP-TBC_dom"/>
</dbReference>
<feature type="region of interest" description="Disordered" evidence="1">
    <location>
        <begin position="169"/>
        <end position="305"/>
    </location>
</feature>
<dbReference type="PANTHER" id="PTHR47219:SF15">
    <property type="entry name" value="TBC1 DOMAIN FAMILY MEMBER 12 ISOFORM X1"/>
    <property type="match status" value="1"/>
</dbReference>
<reference evidence="3 4" key="1">
    <citation type="submission" date="2024-09" db="EMBL/GenBank/DDBJ databases">
        <title>Rethinking Asexuality: The Enigmatic Case of Functional Sexual Genes in Lepraria (Stereocaulaceae).</title>
        <authorList>
            <person name="Doellman M."/>
            <person name="Sun Y."/>
            <person name="Barcenas-Pena A."/>
            <person name="Lumbsch H.T."/>
            <person name="Grewe F."/>
        </authorList>
    </citation>
    <scope>NUCLEOTIDE SEQUENCE [LARGE SCALE GENOMIC DNA]</scope>
    <source>
        <strain evidence="3 4">Mercado 3170</strain>
    </source>
</reference>
<dbReference type="InterPro" id="IPR050302">
    <property type="entry name" value="Rab_GAP_TBC_domain"/>
</dbReference>
<dbReference type="Gene3D" id="1.10.8.270">
    <property type="entry name" value="putative rabgap domain of human tbc1 domain family member 14 like domains"/>
    <property type="match status" value="1"/>
</dbReference>
<dbReference type="InterPro" id="IPR035969">
    <property type="entry name" value="Rab-GAP_TBC_sf"/>
</dbReference>
<dbReference type="PANTHER" id="PTHR47219">
    <property type="entry name" value="RAB GTPASE-ACTIVATING PROTEIN 1-LIKE"/>
    <property type="match status" value="1"/>
</dbReference>
<feature type="compositionally biased region" description="Polar residues" evidence="1">
    <location>
        <begin position="339"/>
        <end position="373"/>
    </location>
</feature>
<dbReference type="PROSITE" id="PS50086">
    <property type="entry name" value="TBC_RABGAP"/>
    <property type="match status" value="1"/>
</dbReference>
<name>A0ABR4AN82_9LECA</name>
<organism evidence="3 4">
    <name type="scientific">Stereocaulon virgatum</name>
    <dbReference type="NCBI Taxonomy" id="373712"/>
    <lineage>
        <taxon>Eukaryota</taxon>
        <taxon>Fungi</taxon>
        <taxon>Dikarya</taxon>
        <taxon>Ascomycota</taxon>
        <taxon>Pezizomycotina</taxon>
        <taxon>Lecanoromycetes</taxon>
        <taxon>OSLEUM clade</taxon>
        <taxon>Lecanoromycetidae</taxon>
        <taxon>Lecanorales</taxon>
        <taxon>Lecanorineae</taxon>
        <taxon>Stereocaulaceae</taxon>
        <taxon>Stereocaulon</taxon>
    </lineage>
</organism>
<comment type="caution">
    <text evidence="3">The sequence shown here is derived from an EMBL/GenBank/DDBJ whole genome shotgun (WGS) entry which is preliminary data.</text>
</comment>
<keyword evidence="4" id="KW-1185">Reference proteome</keyword>